<sequence>MKLALASVLAFFLYVQYPPIESDSVLGSWEHSSGAGHIQIFKRGDKYFGKVIWLKEPLKDGKPRLDWHNPDTQLQNRPILGLEILRDFKYDRDGLWDDGTIYDPKSGKTYRCKMMMDSSDKLEIRGYKGVSLLGKTEVWIRVD</sequence>
<name>A0A7K1Y0I7_9SPHI</name>
<dbReference type="AlphaFoldDB" id="A0A7K1Y0I7"/>
<dbReference type="Proteomes" id="UP000451233">
    <property type="component" value="Unassembled WGS sequence"/>
</dbReference>
<protein>
    <submittedName>
        <fullName evidence="2">DUF2147 domain-containing protein</fullName>
    </submittedName>
</protein>
<gene>
    <name evidence="2" type="ORF">GS398_13060</name>
</gene>
<comment type="caution">
    <text evidence="2">The sequence shown here is derived from an EMBL/GenBank/DDBJ whole genome shotgun (WGS) entry which is preliminary data.</text>
</comment>
<proteinExistence type="predicted"/>
<dbReference type="Pfam" id="PF09917">
    <property type="entry name" value="DUF2147"/>
    <property type="match status" value="1"/>
</dbReference>
<keyword evidence="3" id="KW-1185">Reference proteome</keyword>
<dbReference type="PANTHER" id="PTHR36919">
    <property type="entry name" value="BLR1215 PROTEIN"/>
    <property type="match status" value="1"/>
</dbReference>
<organism evidence="2 3">
    <name type="scientific">Hufsiella ginkgonis</name>
    <dbReference type="NCBI Taxonomy" id="2695274"/>
    <lineage>
        <taxon>Bacteria</taxon>
        <taxon>Pseudomonadati</taxon>
        <taxon>Bacteroidota</taxon>
        <taxon>Sphingobacteriia</taxon>
        <taxon>Sphingobacteriales</taxon>
        <taxon>Sphingobacteriaceae</taxon>
        <taxon>Hufsiella</taxon>
    </lineage>
</organism>
<evidence type="ECO:0000313" key="3">
    <source>
        <dbReference type="Proteomes" id="UP000451233"/>
    </source>
</evidence>
<evidence type="ECO:0000313" key="2">
    <source>
        <dbReference type="EMBL" id="MXV16236.1"/>
    </source>
</evidence>
<reference evidence="2 3" key="1">
    <citation type="submission" date="2019-11" db="EMBL/GenBank/DDBJ databases">
        <title>Pedobacter sp. HMF7056 Genome sequencing and assembly.</title>
        <authorList>
            <person name="Kang H."/>
            <person name="Kim H."/>
            <person name="Joh K."/>
        </authorList>
    </citation>
    <scope>NUCLEOTIDE SEQUENCE [LARGE SCALE GENOMIC DNA]</scope>
    <source>
        <strain evidence="2 3">HMF7056</strain>
    </source>
</reference>
<dbReference type="PANTHER" id="PTHR36919:SF2">
    <property type="entry name" value="BLL6627 PROTEIN"/>
    <property type="match status" value="1"/>
</dbReference>
<dbReference type="InterPro" id="IPR019223">
    <property type="entry name" value="DUF2147"/>
</dbReference>
<accession>A0A7K1Y0I7</accession>
<feature type="domain" description="DUF2147" evidence="1">
    <location>
        <begin position="27"/>
        <end position="141"/>
    </location>
</feature>
<dbReference type="EMBL" id="WVHS01000003">
    <property type="protein sequence ID" value="MXV16236.1"/>
    <property type="molecule type" value="Genomic_DNA"/>
</dbReference>
<dbReference type="Gene3D" id="2.40.128.520">
    <property type="match status" value="1"/>
</dbReference>
<dbReference type="RefSeq" id="WP_160907247.1">
    <property type="nucleotide sequence ID" value="NZ_WVHS01000003.1"/>
</dbReference>
<evidence type="ECO:0000259" key="1">
    <source>
        <dbReference type="Pfam" id="PF09917"/>
    </source>
</evidence>